<evidence type="ECO:0000256" key="1">
    <source>
        <dbReference type="SAM" id="MobiDB-lite"/>
    </source>
</evidence>
<dbReference type="AlphaFoldDB" id="A0A6P8ZL55"/>
<feature type="region of interest" description="Disordered" evidence="1">
    <location>
        <begin position="411"/>
        <end position="439"/>
    </location>
</feature>
<dbReference type="KEGG" id="tpal:117643432"/>
<dbReference type="RefSeq" id="XP_034238264.1">
    <property type="nucleotide sequence ID" value="XM_034382373.1"/>
</dbReference>
<reference evidence="4" key="1">
    <citation type="submission" date="2025-08" db="UniProtKB">
        <authorList>
            <consortium name="RefSeq"/>
        </authorList>
    </citation>
    <scope>IDENTIFICATION</scope>
    <source>
        <tissue evidence="4">Total insect</tissue>
    </source>
</reference>
<dbReference type="OrthoDB" id="10665514at2759"/>
<feature type="signal peptide" evidence="2">
    <location>
        <begin position="1"/>
        <end position="21"/>
    </location>
</feature>
<proteinExistence type="predicted"/>
<feature type="chain" id="PRO_5027948137" evidence="2">
    <location>
        <begin position="22"/>
        <end position="484"/>
    </location>
</feature>
<dbReference type="Proteomes" id="UP000515158">
    <property type="component" value="Unplaced"/>
</dbReference>
<keyword evidence="2" id="KW-0732">Signal</keyword>
<gene>
    <name evidence="4" type="primary">LOC117643432</name>
</gene>
<feature type="compositionally biased region" description="Low complexity" evidence="1">
    <location>
        <begin position="233"/>
        <end position="255"/>
    </location>
</feature>
<feature type="region of interest" description="Disordered" evidence="1">
    <location>
        <begin position="26"/>
        <end position="55"/>
    </location>
</feature>
<keyword evidence="3" id="KW-1185">Reference proteome</keyword>
<feature type="compositionally biased region" description="Low complexity" evidence="1">
    <location>
        <begin position="411"/>
        <end position="420"/>
    </location>
</feature>
<feature type="region of interest" description="Disordered" evidence="1">
    <location>
        <begin position="68"/>
        <end position="106"/>
    </location>
</feature>
<protein>
    <submittedName>
        <fullName evidence="4">Chromatin modification-related protein eaf-1-like</fullName>
    </submittedName>
</protein>
<sequence>MTRLQVCVAAVAVLLLRGALAQRETMQDGGYHGDERSLAEDMGGSGGLTVQEPPAGWPLSELRAYEHHGDHHHARTGRWEASADTSPWTAVEETEPEAAASESRGSVRWFSATPAPVVAAAAVDDQQSMPAEPGQWYADVPFQQGLPPRQGRVLAANPDTNMNMPPQQPAPAAPEHAVAFFATPQDAEAAAGSDAPAGQPWQPSNSRYKRKRKQNKQIQQQVEQEQMMHHQQQEQQQQQQQFLQQQQPQVQQDDPQLQHEAPPLEVKKTKKTVKRVNKRRPSHTYAPQPQPIIISNGAPGPQGPQGPDPTVSVGYSIGFAAPDGGAVVGGGVAAPPQLQAPGGQEYQPHRGTVQNDVVQGEVVHGEGAVSYSNTLLGNKAVPHQPTQGVNVVNVVSSSAINGRPIYVPPLQQSSLSAPSGPSGPPAGYQPLPTPQALVGSPSPSYTLSVVTAAPSAGPVVVSTTPSYVVRTPHSIFGSGSTTKR</sequence>
<evidence type="ECO:0000256" key="2">
    <source>
        <dbReference type="SAM" id="SignalP"/>
    </source>
</evidence>
<feature type="compositionally biased region" description="Basic residues" evidence="1">
    <location>
        <begin position="268"/>
        <end position="282"/>
    </location>
</feature>
<feature type="compositionally biased region" description="Low complexity" evidence="1">
    <location>
        <begin position="186"/>
        <end position="199"/>
    </location>
</feature>
<accession>A0A6P8ZL55</accession>
<name>A0A6P8ZL55_THRPL</name>
<feature type="region of interest" description="Disordered" evidence="1">
    <location>
        <begin position="186"/>
        <end position="309"/>
    </location>
</feature>
<evidence type="ECO:0000313" key="3">
    <source>
        <dbReference type="Proteomes" id="UP000515158"/>
    </source>
</evidence>
<dbReference type="InParanoid" id="A0A6P8ZL55"/>
<organism evidence="4">
    <name type="scientific">Thrips palmi</name>
    <name type="common">Melon thrips</name>
    <dbReference type="NCBI Taxonomy" id="161013"/>
    <lineage>
        <taxon>Eukaryota</taxon>
        <taxon>Metazoa</taxon>
        <taxon>Ecdysozoa</taxon>
        <taxon>Arthropoda</taxon>
        <taxon>Hexapoda</taxon>
        <taxon>Insecta</taxon>
        <taxon>Pterygota</taxon>
        <taxon>Neoptera</taxon>
        <taxon>Paraneoptera</taxon>
        <taxon>Thysanoptera</taxon>
        <taxon>Terebrantia</taxon>
        <taxon>Thripoidea</taxon>
        <taxon>Thripidae</taxon>
        <taxon>Thrips</taxon>
    </lineage>
</organism>
<evidence type="ECO:0000313" key="4">
    <source>
        <dbReference type="RefSeq" id="XP_034238264.1"/>
    </source>
</evidence>
<dbReference type="GeneID" id="117643432"/>